<dbReference type="AlphaFoldDB" id="A0A2P2QI07"/>
<organism evidence="1">
    <name type="scientific">Rhizophora mucronata</name>
    <name type="common">Asiatic mangrove</name>
    <dbReference type="NCBI Taxonomy" id="61149"/>
    <lineage>
        <taxon>Eukaryota</taxon>
        <taxon>Viridiplantae</taxon>
        <taxon>Streptophyta</taxon>
        <taxon>Embryophyta</taxon>
        <taxon>Tracheophyta</taxon>
        <taxon>Spermatophyta</taxon>
        <taxon>Magnoliopsida</taxon>
        <taxon>eudicotyledons</taxon>
        <taxon>Gunneridae</taxon>
        <taxon>Pentapetalae</taxon>
        <taxon>rosids</taxon>
        <taxon>fabids</taxon>
        <taxon>Malpighiales</taxon>
        <taxon>Rhizophoraceae</taxon>
        <taxon>Rhizophora</taxon>
    </lineage>
</organism>
<reference evidence="1" key="1">
    <citation type="submission" date="2018-02" db="EMBL/GenBank/DDBJ databases">
        <title>Rhizophora mucronata_Transcriptome.</title>
        <authorList>
            <person name="Meera S.P."/>
            <person name="Sreeshan A."/>
            <person name="Augustine A."/>
        </authorList>
    </citation>
    <scope>NUCLEOTIDE SEQUENCE</scope>
    <source>
        <tissue evidence="1">Leaf</tissue>
    </source>
</reference>
<sequence>MVFLLYPVNNTLLIKHEIMEVKEYALTVDLLKCTCCSSIGFEFALQLLELNTSS</sequence>
<accession>A0A2P2QI07</accession>
<evidence type="ECO:0000313" key="1">
    <source>
        <dbReference type="EMBL" id="MBX66640.1"/>
    </source>
</evidence>
<protein>
    <submittedName>
        <fullName evidence="1">Uncharacterized protein</fullName>
    </submittedName>
</protein>
<dbReference type="EMBL" id="GGEC01086156">
    <property type="protein sequence ID" value="MBX66640.1"/>
    <property type="molecule type" value="Transcribed_RNA"/>
</dbReference>
<proteinExistence type="predicted"/>
<name>A0A2P2QI07_RHIMU</name>